<organism evidence="2 3">
    <name type="scientific">Paractinoplanes atraurantiacus</name>
    <dbReference type="NCBI Taxonomy" id="1036182"/>
    <lineage>
        <taxon>Bacteria</taxon>
        <taxon>Bacillati</taxon>
        <taxon>Actinomycetota</taxon>
        <taxon>Actinomycetes</taxon>
        <taxon>Micromonosporales</taxon>
        <taxon>Micromonosporaceae</taxon>
        <taxon>Paractinoplanes</taxon>
    </lineage>
</organism>
<feature type="compositionally biased region" description="Polar residues" evidence="1">
    <location>
        <begin position="95"/>
        <end position="109"/>
    </location>
</feature>
<proteinExistence type="predicted"/>
<protein>
    <submittedName>
        <fullName evidence="2">Uncharacterized protein</fullName>
    </submittedName>
</protein>
<evidence type="ECO:0000313" key="2">
    <source>
        <dbReference type="EMBL" id="SNY44099.1"/>
    </source>
</evidence>
<gene>
    <name evidence="2" type="ORF">SAMN05421748_10728</name>
</gene>
<dbReference type="AlphaFoldDB" id="A0A285I7Z6"/>
<dbReference type="EMBL" id="OBDY01000007">
    <property type="protein sequence ID" value="SNY44099.1"/>
    <property type="molecule type" value="Genomic_DNA"/>
</dbReference>
<evidence type="ECO:0000313" key="3">
    <source>
        <dbReference type="Proteomes" id="UP000219612"/>
    </source>
</evidence>
<accession>A0A285I7Z6</accession>
<keyword evidence="3" id="KW-1185">Reference proteome</keyword>
<feature type="region of interest" description="Disordered" evidence="1">
    <location>
        <begin position="67"/>
        <end position="129"/>
    </location>
</feature>
<evidence type="ECO:0000256" key="1">
    <source>
        <dbReference type="SAM" id="MobiDB-lite"/>
    </source>
</evidence>
<dbReference type="Proteomes" id="UP000219612">
    <property type="component" value="Unassembled WGS sequence"/>
</dbReference>
<name>A0A285I7Z6_9ACTN</name>
<reference evidence="2 3" key="1">
    <citation type="submission" date="2017-09" db="EMBL/GenBank/DDBJ databases">
        <authorList>
            <person name="Ehlers B."/>
            <person name="Leendertz F.H."/>
        </authorList>
    </citation>
    <scope>NUCLEOTIDE SEQUENCE [LARGE SCALE GENOMIC DNA]</scope>
    <source>
        <strain evidence="2 3">CGMCC 4.6857</strain>
    </source>
</reference>
<sequence>MVNAVIYMRPENYGVSASRCLEHCAARRYNVVGLIQGDWEAAARMLAEGLAGVVVVSSADQLDPHLEPRIEVVPKPRRHRRSSSSAAQPGRRWTSDNPGSSLHGSSRTPDSAPRSGVPARPVPRNLFRS</sequence>